<feature type="domain" description="Luciferase-like" evidence="7">
    <location>
        <begin position="24"/>
        <end position="303"/>
    </location>
</feature>
<keyword evidence="2" id="KW-0288">FMN</keyword>
<evidence type="ECO:0000256" key="6">
    <source>
        <dbReference type="SAM" id="MobiDB-lite"/>
    </source>
</evidence>
<dbReference type="InterPro" id="IPR016215">
    <property type="entry name" value="NTA_MOA"/>
</dbReference>
<organism evidence="8 9">
    <name type="scientific">Leifsonia stereocauli</name>
    <dbReference type="NCBI Taxonomy" id="3134136"/>
    <lineage>
        <taxon>Bacteria</taxon>
        <taxon>Bacillati</taxon>
        <taxon>Actinomycetota</taxon>
        <taxon>Actinomycetes</taxon>
        <taxon>Micrococcales</taxon>
        <taxon>Microbacteriaceae</taxon>
        <taxon>Leifsonia</taxon>
    </lineage>
</organism>
<accession>A0ABU9W580</accession>
<evidence type="ECO:0000313" key="9">
    <source>
        <dbReference type="Proteomes" id="UP001425155"/>
    </source>
</evidence>
<sequence length="409" mass="44602">MTRTIAVALDGAGWHPAAWRESDARPRDLFTAGYWLDLVRTAERGGVDFVTIEDSLGLQSAAFARPDDRIDHVRGRLDALLIASFVAPLTGRIGLIPTVTTTHTEPFHVATALQTLDFASLGRAGWRAQVSAGAADAALIGRRSFPSLTIDQLSSAEGIALEKRLFAEARDAIEVVRRLWDSWEDDAIIRDASTGRFIDRDKLHYADFEGEYFSVKGTSITPRSPQGQPLVTVLAHQRIPYELAATSADIVYVTPHTDADAVFIRDEVRDAEVRVGRGGRSLALYADLVVLLEDSPAAARSTLDRLDEQNGTPLASDALIFAGTPDELIDQLDAWTALGYEGFRLRPARLPRDLVTITEKVLPRLEREGAAATDGQTLRERLGFGRAENRYAAAPATRTPSTSTEETAA</sequence>
<dbReference type="Pfam" id="PF00296">
    <property type="entry name" value="Bac_luciferase"/>
    <property type="match status" value="1"/>
</dbReference>
<name>A0ABU9W580_9MICO</name>
<evidence type="ECO:0000256" key="3">
    <source>
        <dbReference type="ARBA" id="ARBA00023002"/>
    </source>
</evidence>
<dbReference type="InterPro" id="IPR036661">
    <property type="entry name" value="Luciferase-like_sf"/>
</dbReference>
<feature type="region of interest" description="Disordered" evidence="6">
    <location>
        <begin position="384"/>
        <end position="409"/>
    </location>
</feature>
<feature type="compositionally biased region" description="Low complexity" evidence="6">
    <location>
        <begin position="392"/>
        <end position="409"/>
    </location>
</feature>
<protein>
    <submittedName>
        <fullName evidence="8">LLM class flavin-dependent oxidoreductase</fullName>
    </submittedName>
</protein>
<dbReference type="InterPro" id="IPR011251">
    <property type="entry name" value="Luciferase-like_dom"/>
</dbReference>
<reference evidence="8 9" key="1">
    <citation type="submission" date="2024-03" db="EMBL/GenBank/DDBJ databases">
        <title>YIM 134122 draft genome.</title>
        <authorList>
            <person name="Zuo S."/>
            <person name="Xiong L."/>
        </authorList>
    </citation>
    <scope>NUCLEOTIDE SEQUENCE [LARGE SCALE GENOMIC DNA]</scope>
    <source>
        <strain evidence="8 9">YIM 134122</strain>
    </source>
</reference>
<dbReference type="PANTHER" id="PTHR30011">
    <property type="entry name" value="ALKANESULFONATE MONOOXYGENASE-RELATED"/>
    <property type="match status" value="1"/>
</dbReference>
<evidence type="ECO:0000259" key="7">
    <source>
        <dbReference type="Pfam" id="PF00296"/>
    </source>
</evidence>
<keyword evidence="1" id="KW-0285">Flavoprotein</keyword>
<evidence type="ECO:0000256" key="5">
    <source>
        <dbReference type="ARBA" id="ARBA00033748"/>
    </source>
</evidence>
<dbReference type="Proteomes" id="UP001425155">
    <property type="component" value="Unassembled WGS sequence"/>
</dbReference>
<dbReference type="EMBL" id="JBCLVG010000002">
    <property type="protein sequence ID" value="MEN1947148.1"/>
    <property type="molecule type" value="Genomic_DNA"/>
</dbReference>
<keyword evidence="4" id="KW-0503">Monooxygenase</keyword>
<comment type="similarity">
    <text evidence="5">Belongs to the NtaA/SnaA/DszA monooxygenase family.</text>
</comment>
<gene>
    <name evidence="8" type="ORF">WJX64_11370</name>
</gene>
<keyword evidence="3" id="KW-0560">Oxidoreductase</keyword>
<dbReference type="Gene3D" id="3.20.20.30">
    <property type="entry name" value="Luciferase-like domain"/>
    <property type="match status" value="1"/>
</dbReference>
<dbReference type="RefSeq" id="WP_342114090.1">
    <property type="nucleotide sequence ID" value="NZ_JBCAUN010000002.1"/>
</dbReference>
<evidence type="ECO:0000256" key="4">
    <source>
        <dbReference type="ARBA" id="ARBA00023033"/>
    </source>
</evidence>
<comment type="caution">
    <text evidence="8">The sequence shown here is derived from an EMBL/GenBank/DDBJ whole genome shotgun (WGS) entry which is preliminary data.</text>
</comment>
<proteinExistence type="inferred from homology"/>
<dbReference type="InterPro" id="IPR051260">
    <property type="entry name" value="Diverse_substr_monoxygenases"/>
</dbReference>
<dbReference type="PANTHER" id="PTHR30011:SF16">
    <property type="entry name" value="C2H2 FINGER DOMAIN TRANSCRIPTION FACTOR (EUROFUNG)-RELATED"/>
    <property type="match status" value="1"/>
</dbReference>
<evidence type="ECO:0000256" key="2">
    <source>
        <dbReference type="ARBA" id="ARBA00022643"/>
    </source>
</evidence>
<dbReference type="SUPFAM" id="SSF51679">
    <property type="entry name" value="Bacterial luciferase-like"/>
    <property type="match status" value="1"/>
</dbReference>
<evidence type="ECO:0000256" key="1">
    <source>
        <dbReference type="ARBA" id="ARBA00022630"/>
    </source>
</evidence>
<evidence type="ECO:0000313" key="8">
    <source>
        <dbReference type="EMBL" id="MEN1947148.1"/>
    </source>
</evidence>
<keyword evidence="9" id="KW-1185">Reference proteome</keyword>
<dbReference type="PIRSF" id="PIRSF000337">
    <property type="entry name" value="NTA_MOA"/>
    <property type="match status" value="1"/>
</dbReference>